<dbReference type="PROSITE" id="PS50966">
    <property type="entry name" value="ZF_SWIM"/>
    <property type="match status" value="1"/>
</dbReference>
<keyword evidence="1" id="KW-0863">Zinc-finger</keyword>
<proteinExistence type="predicted"/>
<dbReference type="PANTHER" id="PTHR48462">
    <property type="entry name" value="PROTEIN, PUTATIVE-RELATED"/>
    <property type="match status" value="1"/>
</dbReference>
<organism evidence="3 4">
    <name type="scientific">Stylophora pistillata</name>
    <name type="common">Smooth cauliflower coral</name>
    <dbReference type="NCBI Taxonomy" id="50429"/>
    <lineage>
        <taxon>Eukaryota</taxon>
        <taxon>Metazoa</taxon>
        <taxon>Cnidaria</taxon>
        <taxon>Anthozoa</taxon>
        <taxon>Hexacorallia</taxon>
        <taxon>Scleractinia</taxon>
        <taxon>Astrocoeniina</taxon>
        <taxon>Pocilloporidae</taxon>
        <taxon>Stylophora</taxon>
    </lineage>
</organism>
<evidence type="ECO:0000313" key="3">
    <source>
        <dbReference type="EMBL" id="PFX33527.1"/>
    </source>
</evidence>
<dbReference type="EMBL" id="LSMT01000011">
    <property type="protein sequence ID" value="PFX33527.1"/>
    <property type="molecule type" value="Genomic_DNA"/>
</dbReference>
<keyword evidence="1" id="KW-0479">Metal-binding</keyword>
<keyword evidence="4" id="KW-1185">Reference proteome</keyword>
<dbReference type="OrthoDB" id="5986131at2759"/>
<dbReference type="AlphaFoldDB" id="A0A2B4SYM0"/>
<comment type="caution">
    <text evidence="3">The sequence shown here is derived from an EMBL/GenBank/DDBJ whole genome shotgun (WGS) entry which is preliminary data.</text>
</comment>
<dbReference type="InterPro" id="IPR007527">
    <property type="entry name" value="Znf_SWIM"/>
</dbReference>
<name>A0A2B4SYM0_STYPI</name>
<sequence>MRELFEHDNSDAVLLIDASNAFNSLNRAAALHNIGVLCPSIATYTINTYREPARLFIIGGQELRSSEGTTQGDPLAMSLYAISLQPLITRLQVKSAASQCWYADDAIGCGSLGDVKTWWDELMVSGPPLGYIPNPQKCWLIVKPEKERPAKEIFSETNINITTEGRKHLGAALGSRAFFEEYVDERVEEWVAQVTRLAEFATTQPQSSYAAFVFGLRHWWTYLLRTLPGLAPFLEPLECAIADLLVPAIIEHATIQEEQDLLELPQAQEPPDKTEIKTLPANARREKDELLKRQCEQVRESLSSKSERAVELAAEKGASNWLTVIPIKEMNFNLNKREFRGAIKLRYDWEIADLRAMCTCGDFFTVDHAMVCRHGGLIIQRHNEIRDLEAEMLRMVCTDKEREPVLQKITGEEPNRGANRVPDARLDIHARRFWDRQQSAFFDVRVCHPNADSYRELSPKQIFQLLENEKKRQYSRRVLEVEQATFTPLVFTSTGGMADECKRFHSRLAELLALKIGDDYATTLSWIRAKISFAILRSALLCLRGTRRKRRVANISDTDITSESAQDRI</sequence>
<evidence type="ECO:0000313" key="4">
    <source>
        <dbReference type="Proteomes" id="UP000225706"/>
    </source>
</evidence>
<gene>
    <name evidence="3" type="ORF">AWC38_SpisGene1544</name>
</gene>
<dbReference type="Proteomes" id="UP000225706">
    <property type="component" value="Unassembled WGS sequence"/>
</dbReference>
<dbReference type="GO" id="GO:0008270">
    <property type="term" value="F:zinc ion binding"/>
    <property type="evidence" value="ECO:0007669"/>
    <property type="project" value="UniProtKB-KW"/>
</dbReference>
<protein>
    <recommendedName>
        <fullName evidence="2">SWIM-type domain-containing protein</fullName>
    </recommendedName>
</protein>
<dbReference type="PANTHER" id="PTHR48462:SF1">
    <property type="entry name" value="PROTEIN, PUTATIVE-RELATED"/>
    <property type="match status" value="1"/>
</dbReference>
<evidence type="ECO:0000256" key="1">
    <source>
        <dbReference type="PROSITE-ProRule" id="PRU00325"/>
    </source>
</evidence>
<keyword evidence="1" id="KW-0862">Zinc</keyword>
<reference evidence="4" key="1">
    <citation type="journal article" date="2017" name="bioRxiv">
        <title>Comparative analysis of the genomes of Stylophora pistillata and Acropora digitifera provides evidence for extensive differences between species of corals.</title>
        <authorList>
            <person name="Voolstra C.R."/>
            <person name="Li Y."/>
            <person name="Liew Y.J."/>
            <person name="Baumgarten S."/>
            <person name="Zoccola D."/>
            <person name="Flot J.-F."/>
            <person name="Tambutte S."/>
            <person name="Allemand D."/>
            <person name="Aranda M."/>
        </authorList>
    </citation>
    <scope>NUCLEOTIDE SEQUENCE [LARGE SCALE GENOMIC DNA]</scope>
</reference>
<evidence type="ECO:0000259" key="2">
    <source>
        <dbReference type="PROSITE" id="PS50966"/>
    </source>
</evidence>
<feature type="domain" description="SWIM-type" evidence="2">
    <location>
        <begin position="343"/>
        <end position="383"/>
    </location>
</feature>
<accession>A0A2B4SYM0</accession>